<evidence type="ECO:0000313" key="16">
    <source>
        <dbReference type="Proteomes" id="UP000231279"/>
    </source>
</evidence>
<dbReference type="InterPro" id="IPR013083">
    <property type="entry name" value="Znf_RING/FYVE/PHD"/>
</dbReference>
<dbReference type="GO" id="GO:0061630">
    <property type="term" value="F:ubiquitin protein ligase activity"/>
    <property type="evidence" value="ECO:0007669"/>
    <property type="project" value="UniProtKB-EC"/>
</dbReference>
<evidence type="ECO:0000256" key="8">
    <source>
        <dbReference type="ARBA" id="ARBA00022989"/>
    </source>
</evidence>
<keyword evidence="11" id="KW-0863">Zinc-finger</keyword>
<keyword evidence="16" id="KW-1185">Reference proteome</keyword>
<feature type="domain" description="RING-type" evidence="13">
    <location>
        <begin position="117"/>
        <end position="159"/>
    </location>
</feature>
<evidence type="ECO:0000256" key="11">
    <source>
        <dbReference type="PROSITE-ProRule" id="PRU00175"/>
    </source>
</evidence>
<protein>
    <recommendedName>
        <fullName evidence="3">RING-type E3 ubiquitin transferase</fullName>
        <ecNumber evidence="3">2.3.2.27</ecNumber>
    </recommendedName>
</protein>
<dbReference type="PANTHER" id="PTHR46905">
    <property type="entry name" value="RING-H2 FINGER PROTEIN ATL78"/>
    <property type="match status" value="1"/>
</dbReference>
<keyword evidence="4" id="KW-0808">Transferase</keyword>
<accession>A0A2G9G2U8</accession>
<evidence type="ECO:0000256" key="2">
    <source>
        <dbReference type="ARBA" id="ARBA00004167"/>
    </source>
</evidence>
<dbReference type="AlphaFoldDB" id="A0A2G9G2U8"/>
<dbReference type="Pfam" id="PF13639">
    <property type="entry name" value="zf-RING_2"/>
    <property type="match status" value="1"/>
</dbReference>
<dbReference type="Proteomes" id="UP000231279">
    <property type="component" value="Unassembled WGS sequence"/>
</dbReference>
<dbReference type="GO" id="GO:0008270">
    <property type="term" value="F:zinc ion binding"/>
    <property type="evidence" value="ECO:0007669"/>
    <property type="project" value="UniProtKB-KW"/>
</dbReference>
<dbReference type="PANTHER" id="PTHR46905:SF21">
    <property type="entry name" value="RING-TYPE E3 UBIQUITIN TRANSFERASE"/>
    <property type="match status" value="1"/>
</dbReference>
<evidence type="ECO:0000256" key="3">
    <source>
        <dbReference type="ARBA" id="ARBA00012483"/>
    </source>
</evidence>
<dbReference type="OrthoDB" id="8062037at2759"/>
<dbReference type="CDD" id="cd16461">
    <property type="entry name" value="RING-H2_EL5-like"/>
    <property type="match status" value="1"/>
</dbReference>
<evidence type="ECO:0000256" key="10">
    <source>
        <dbReference type="ARBA" id="ARBA00024209"/>
    </source>
</evidence>
<evidence type="ECO:0000313" key="14">
    <source>
        <dbReference type="EMBL" id="PIM99632.1"/>
    </source>
</evidence>
<sequence length="180" mass="20148">MSIHEKFMNTHRYYLPRMLIDSNTTIPPTKCNATNYTSCNAEANLDANMVIVLVVFLCALICALGLNSILRCFLRCTTTIPQETTAEIASRSLEKEALNRIPVVVFKAGLDIMATDCAICLGEFVEGEDVRILPRCNHAFHVKCVDRWLVLHSSCPTCRHPLIEHSCSVSADDHVRIQID</sequence>
<dbReference type="GO" id="GO:0016020">
    <property type="term" value="C:membrane"/>
    <property type="evidence" value="ECO:0007669"/>
    <property type="project" value="UniProtKB-SubCell"/>
</dbReference>
<dbReference type="GO" id="GO:0016567">
    <property type="term" value="P:protein ubiquitination"/>
    <property type="evidence" value="ECO:0007669"/>
    <property type="project" value="InterPro"/>
</dbReference>
<dbReference type="SUPFAM" id="SSF57850">
    <property type="entry name" value="RING/U-box"/>
    <property type="match status" value="1"/>
</dbReference>
<keyword evidence="8 12" id="KW-1133">Transmembrane helix</keyword>
<comment type="similarity">
    <text evidence="10">Belongs to the RING-type zinc finger family. ATL subfamily.</text>
</comment>
<evidence type="ECO:0000256" key="6">
    <source>
        <dbReference type="ARBA" id="ARBA00022723"/>
    </source>
</evidence>
<reference evidence="14" key="3">
    <citation type="journal article" date="2018" name="Gigascience">
        <title>Genome assembly of the pink ipe (Handroanthus impetiginosus, Bignoniaceae), a highly-valued ecologically keystone neotropical timber forest tree.</title>
        <authorList>
            <person name="Silva-Junior O.B."/>
            <person name="Novaes E."/>
            <person name="Grattapaglia D."/>
            <person name="Collevatti R.G."/>
        </authorList>
    </citation>
    <scope>NUCLEOTIDE SEQUENCE [LARGE SCALE GENOMIC DNA]</scope>
    <source>
        <strain evidence="14">UFG-1</strain>
        <tissue evidence="14">Leaf</tissue>
    </source>
</reference>
<comment type="subcellular location">
    <subcellularLocation>
        <location evidence="2">Membrane</location>
        <topology evidence="2">Single-pass membrane protein</topology>
    </subcellularLocation>
</comment>
<evidence type="ECO:0000256" key="12">
    <source>
        <dbReference type="SAM" id="Phobius"/>
    </source>
</evidence>
<evidence type="ECO:0000256" key="4">
    <source>
        <dbReference type="ARBA" id="ARBA00022679"/>
    </source>
</evidence>
<comment type="caution">
    <text evidence="14">The sequence shown here is derived from an EMBL/GenBank/DDBJ whole genome shotgun (WGS) entry which is preliminary data.</text>
</comment>
<evidence type="ECO:0000313" key="15">
    <source>
        <dbReference type="EMBL" id="PIN07826.1"/>
    </source>
</evidence>
<keyword evidence="6" id="KW-0479">Metal-binding</keyword>
<evidence type="ECO:0000256" key="1">
    <source>
        <dbReference type="ARBA" id="ARBA00000900"/>
    </source>
</evidence>
<dbReference type="EMBL" id="NKXS01007462">
    <property type="protein sequence ID" value="PIM99632.1"/>
    <property type="molecule type" value="Genomic_DNA"/>
</dbReference>
<dbReference type="Gene3D" id="3.30.40.10">
    <property type="entry name" value="Zinc/RING finger domain, C3HC4 (zinc finger)"/>
    <property type="match status" value="1"/>
</dbReference>
<organism evidence="14 16">
    <name type="scientific">Handroanthus impetiginosus</name>
    <dbReference type="NCBI Taxonomy" id="429701"/>
    <lineage>
        <taxon>Eukaryota</taxon>
        <taxon>Viridiplantae</taxon>
        <taxon>Streptophyta</taxon>
        <taxon>Embryophyta</taxon>
        <taxon>Tracheophyta</taxon>
        <taxon>Spermatophyta</taxon>
        <taxon>Magnoliopsida</taxon>
        <taxon>eudicotyledons</taxon>
        <taxon>Gunneridae</taxon>
        <taxon>Pentapetalae</taxon>
        <taxon>asterids</taxon>
        <taxon>lamiids</taxon>
        <taxon>Lamiales</taxon>
        <taxon>Bignoniaceae</taxon>
        <taxon>Crescentiina</taxon>
        <taxon>Tabebuia alliance</taxon>
        <taxon>Handroanthus</taxon>
    </lineage>
</organism>
<evidence type="ECO:0000256" key="9">
    <source>
        <dbReference type="ARBA" id="ARBA00023136"/>
    </source>
</evidence>
<dbReference type="EMBL" id="NKXS01003982">
    <property type="protein sequence ID" value="PIN07826.1"/>
    <property type="molecule type" value="Genomic_DNA"/>
</dbReference>
<reference evidence="16" key="2">
    <citation type="journal article" date="2018" name="Gigascience">
        <title>Genome assembly of the Pink Ipe (Handroanthus impetiginosus, Bignoniaceae), a highly valued, ecologically keystone Neotropical timber forest tree.</title>
        <authorList>
            <person name="Silva-Junior O.B."/>
            <person name="Grattapaglia D."/>
            <person name="Novaes E."/>
            <person name="Collevatti R.G."/>
        </authorList>
    </citation>
    <scope>NUCLEOTIDE SEQUENCE [LARGE SCALE GENOMIC DNA]</scope>
    <source>
        <strain evidence="16">cv. UFG-1</strain>
    </source>
</reference>
<dbReference type="InterPro" id="IPR044602">
    <property type="entry name" value="ATL10/ATL72-79-like"/>
</dbReference>
<dbReference type="EC" id="2.3.2.27" evidence="3"/>
<evidence type="ECO:0000256" key="5">
    <source>
        <dbReference type="ARBA" id="ARBA00022692"/>
    </source>
</evidence>
<proteinExistence type="inferred from homology"/>
<dbReference type="InterPro" id="IPR001841">
    <property type="entry name" value="Znf_RING"/>
</dbReference>
<comment type="catalytic activity">
    <reaction evidence="1">
        <text>S-ubiquitinyl-[E2 ubiquitin-conjugating enzyme]-L-cysteine + [acceptor protein]-L-lysine = [E2 ubiquitin-conjugating enzyme]-L-cysteine + N(6)-ubiquitinyl-[acceptor protein]-L-lysine.</text>
        <dbReference type="EC" id="2.3.2.27"/>
    </reaction>
</comment>
<evidence type="ECO:0000256" key="7">
    <source>
        <dbReference type="ARBA" id="ARBA00022833"/>
    </source>
</evidence>
<dbReference type="PROSITE" id="PS50089">
    <property type="entry name" value="ZF_RING_2"/>
    <property type="match status" value="1"/>
</dbReference>
<gene>
    <name evidence="15" type="ORF">CDL12_19609</name>
    <name evidence="14" type="ORF">CDL12_27871</name>
</gene>
<keyword evidence="7" id="KW-0862">Zinc</keyword>
<evidence type="ECO:0000259" key="13">
    <source>
        <dbReference type="PROSITE" id="PS50089"/>
    </source>
</evidence>
<dbReference type="SMART" id="SM00184">
    <property type="entry name" value="RING"/>
    <property type="match status" value="1"/>
</dbReference>
<feature type="transmembrane region" description="Helical" evidence="12">
    <location>
        <begin position="50"/>
        <end position="70"/>
    </location>
</feature>
<keyword evidence="9 12" id="KW-0472">Membrane</keyword>
<dbReference type="STRING" id="429701.A0A2G9G2U8"/>
<keyword evidence="5 12" id="KW-0812">Transmembrane</keyword>
<name>A0A2G9G2U8_9LAMI</name>
<reference evidence="14" key="1">
    <citation type="submission" date="2017-07" db="EMBL/GenBank/DDBJ databases">
        <authorList>
            <person name="Sun Z.S."/>
            <person name="Albrecht U."/>
            <person name="Echele G."/>
            <person name="Lee C.C."/>
        </authorList>
    </citation>
    <scope>NUCLEOTIDE SEQUENCE</scope>
    <source>
        <strain evidence="14">UFG-1</strain>
        <tissue evidence="14">Leaf</tissue>
    </source>
</reference>